<evidence type="ECO:0000256" key="2">
    <source>
        <dbReference type="SAM" id="Phobius"/>
    </source>
</evidence>
<evidence type="ECO:0000313" key="3">
    <source>
        <dbReference type="EMBL" id="KAH3863087.1"/>
    </source>
</evidence>
<keyword evidence="4" id="KW-1185">Reference proteome</keyword>
<dbReference type="Proteomes" id="UP000828390">
    <property type="component" value="Unassembled WGS sequence"/>
</dbReference>
<evidence type="ECO:0000313" key="4">
    <source>
        <dbReference type="Proteomes" id="UP000828390"/>
    </source>
</evidence>
<keyword evidence="2" id="KW-0812">Transmembrane</keyword>
<dbReference type="AlphaFoldDB" id="A0A9D4RDW7"/>
<accession>A0A9D4RDW7</accession>
<organism evidence="3 4">
    <name type="scientific">Dreissena polymorpha</name>
    <name type="common">Zebra mussel</name>
    <name type="synonym">Mytilus polymorpha</name>
    <dbReference type="NCBI Taxonomy" id="45954"/>
    <lineage>
        <taxon>Eukaryota</taxon>
        <taxon>Metazoa</taxon>
        <taxon>Spiralia</taxon>
        <taxon>Lophotrochozoa</taxon>
        <taxon>Mollusca</taxon>
        <taxon>Bivalvia</taxon>
        <taxon>Autobranchia</taxon>
        <taxon>Heteroconchia</taxon>
        <taxon>Euheterodonta</taxon>
        <taxon>Imparidentia</taxon>
        <taxon>Neoheterodontei</taxon>
        <taxon>Myida</taxon>
        <taxon>Dreissenoidea</taxon>
        <taxon>Dreissenidae</taxon>
        <taxon>Dreissena</taxon>
    </lineage>
</organism>
<keyword evidence="2" id="KW-0472">Membrane</keyword>
<feature type="compositionally biased region" description="Basic and acidic residues" evidence="1">
    <location>
        <begin position="234"/>
        <end position="249"/>
    </location>
</feature>
<dbReference type="OrthoDB" id="6097125at2759"/>
<protein>
    <submittedName>
        <fullName evidence="3">Uncharacterized protein</fullName>
    </submittedName>
</protein>
<reference evidence="3" key="1">
    <citation type="journal article" date="2019" name="bioRxiv">
        <title>The Genome of the Zebra Mussel, Dreissena polymorpha: A Resource for Invasive Species Research.</title>
        <authorList>
            <person name="McCartney M.A."/>
            <person name="Auch B."/>
            <person name="Kono T."/>
            <person name="Mallez S."/>
            <person name="Zhang Y."/>
            <person name="Obille A."/>
            <person name="Becker A."/>
            <person name="Abrahante J.E."/>
            <person name="Garbe J."/>
            <person name="Badalamenti J.P."/>
            <person name="Herman A."/>
            <person name="Mangelson H."/>
            <person name="Liachko I."/>
            <person name="Sullivan S."/>
            <person name="Sone E.D."/>
            <person name="Koren S."/>
            <person name="Silverstein K.A.T."/>
            <person name="Beckman K.B."/>
            <person name="Gohl D.M."/>
        </authorList>
    </citation>
    <scope>NUCLEOTIDE SEQUENCE</scope>
    <source>
        <strain evidence="3">Duluth1</strain>
        <tissue evidence="3">Whole animal</tissue>
    </source>
</reference>
<name>A0A9D4RDW7_DREPO</name>
<gene>
    <name evidence="3" type="ORF">DPMN_026065</name>
</gene>
<feature type="transmembrane region" description="Helical" evidence="2">
    <location>
        <begin position="97"/>
        <end position="114"/>
    </location>
</feature>
<evidence type="ECO:0000256" key="1">
    <source>
        <dbReference type="SAM" id="MobiDB-lite"/>
    </source>
</evidence>
<feature type="region of interest" description="Disordered" evidence="1">
    <location>
        <begin position="217"/>
        <end position="249"/>
    </location>
</feature>
<feature type="transmembrane region" description="Helical" evidence="2">
    <location>
        <begin position="126"/>
        <end position="150"/>
    </location>
</feature>
<sequence length="249" mass="27587">MGRKSKLYKAGVTVLTFNLLLQIAAVASPGWLIVVKGNTESFHSIFYVVTCDTLDGATCKGLSLYEKHEANHELLGTRHVDFKNEDNLKHERTMQQVLLLSAIACTLGAVFLHVCRRDHDKRHAHIISTTIALCGLSAGISVTVASLFIVQNADISSSLKSDARFTHRYVGFPYSLTMMLTSVLVHLASMIILANQLNDPKEKKEKEKRTTDIAYIDFENDKGAPSPPGVTKVTTKDTKETDGYESYRL</sequence>
<keyword evidence="2" id="KW-1133">Transmembrane helix</keyword>
<feature type="transmembrane region" description="Helical" evidence="2">
    <location>
        <begin position="12"/>
        <end position="34"/>
    </location>
</feature>
<proteinExistence type="predicted"/>
<reference evidence="3" key="2">
    <citation type="submission" date="2020-11" db="EMBL/GenBank/DDBJ databases">
        <authorList>
            <person name="McCartney M.A."/>
            <person name="Auch B."/>
            <person name="Kono T."/>
            <person name="Mallez S."/>
            <person name="Becker A."/>
            <person name="Gohl D.M."/>
            <person name="Silverstein K.A.T."/>
            <person name="Koren S."/>
            <person name="Bechman K.B."/>
            <person name="Herman A."/>
            <person name="Abrahante J.E."/>
            <person name="Garbe J."/>
        </authorList>
    </citation>
    <scope>NUCLEOTIDE SEQUENCE</scope>
    <source>
        <strain evidence="3">Duluth1</strain>
        <tissue evidence="3">Whole animal</tissue>
    </source>
</reference>
<dbReference type="EMBL" id="JAIWYP010000002">
    <property type="protein sequence ID" value="KAH3863087.1"/>
    <property type="molecule type" value="Genomic_DNA"/>
</dbReference>
<feature type="transmembrane region" description="Helical" evidence="2">
    <location>
        <begin position="170"/>
        <end position="194"/>
    </location>
</feature>
<comment type="caution">
    <text evidence="3">The sequence shown here is derived from an EMBL/GenBank/DDBJ whole genome shotgun (WGS) entry which is preliminary data.</text>
</comment>
<dbReference type="Gene3D" id="1.20.140.150">
    <property type="match status" value="1"/>
</dbReference>